<reference evidence="1 2" key="1">
    <citation type="submission" date="2022-05" db="EMBL/GenBank/DDBJ databases">
        <authorList>
            <consortium name="Genoscope - CEA"/>
            <person name="William W."/>
        </authorList>
    </citation>
    <scope>NUCLEOTIDE SEQUENCE [LARGE SCALE GENOMIC DNA]</scope>
</reference>
<proteinExistence type="predicted"/>
<evidence type="ECO:0000313" key="1">
    <source>
        <dbReference type="EMBL" id="CAH3042855.1"/>
    </source>
</evidence>
<dbReference type="EMBL" id="CALNXK010000010">
    <property type="protein sequence ID" value="CAH3042855.1"/>
    <property type="molecule type" value="Genomic_DNA"/>
</dbReference>
<name>A0ABN8N4H3_9CNID</name>
<accession>A0ABN8N4H3</accession>
<sequence length="82" mass="9595">MGEYRLAEEFKEKAVSPSQWSQMTTEQRKEYTKKVLHMKPENLGPNVTWTIYRVLLSRISGPERISFWRGTTSFNSKTPLSV</sequence>
<protein>
    <submittedName>
        <fullName evidence="1">Uncharacterized protein</fullName>
    </submittedName>
</protein>
<gene>
    <name evidence="1" type="ORF">PLOB_00000668</name>
</gene>
<organism evidence="1 2">
    <name type="scientific">Porites lobata</name>
    <dbReference type="NCBI Taxonomy" id="104759"/>
    <lineage>
        <taxon>Eukaryota</taxon>
        <taxon>Metazoa</taxon>
        <taxon>Cnidaria</taxon>
        <taxon>Anthozoa</taxon>
        <taxon>Hexacorallia</taxon>
        <taxon>Scleractinia</taxon>
        <taxon>Fungiina</taxon>
        <taxon>Poritidae</taxon>
        <taxon>Porites</taxon>
    </lineage>
</organism>
<evidence type="ECO:0000313" key="2">
    <source>
        <dbReference type="Proteomes" id="UP001159405"/>
    </source>
</evidence>
<keyword evidence="2" id="KW-1185">Reference proteome</keyword>
<dbReference type="Proteomes" id="UP001159405">
    <property type="component" value="Unassembled WGS sequence"/>
</dbReference>
<comment type="caution">
    <text evidence="1">The sequence shown here is derived from an EMBL/GenBank/DDBJ whole genome shotgun (WGS) entry which is preliminary data.</text>
</comment>